<dbReference type="AlphaFoldDB" id="A0A4D9DK33"/>
<organism evidence="10 11">
    <name type="scientific">Platysternon megacephalum</name>
    <name type="common">big-headed turtle</name>
    <dbReference type="NCBI Taxonomy" id="55544"/>
    <lineage>
        <taxon>Eukaryota</taxon>
        <taxon>Metazoa</taxon>
        <taxon>Chordata</taxon>
        <taxon>Craniata</taxon>
        <taxon>Vertebrata</taxon>
        <taxon>Euteleostomi</taxon>
        <taxon>Archelosauria</taxon>
        <taxon>Testudinata</taxon>
        <taxon>Testudines</taxon>
        <taxon>Cryptodira</taxon>
        <taxon>Durocryptodira</taxon>
        <taxon>Testudinoidea</taxon>
        <taxon>Platysternidae</taxon>
        <taxon>Platysternon</taxon>
    </lineage>
</organism>
<dbReference type="EC" id="3.6.4.13" evidence="1"/>
<dbReference type="PANTHER" id="PTHR47959:SF13">
    <property type="entry name" value="ATP-DEPENDENT RNA HELICASE RHLE"/>
    <property type="match status" value="1"/>
</dbReference>
<dbReference type="GO" id="GO:0005829">
    <property type="term" value="C:cytosol"/>
    <property type="evidence" value="ECO:0007669"/>
    <property type="project" value="TreeGrafter"/>
</dbReference>
<dbReference type="GO" id="GO:0003676">
    <property type="term" value="F:nucleic acid binding"/>
    <property type="evidence" value="ECO:0007669"/>
    <property type="project" value="InterPro"/>
</dbReference>
<keyword evidence="2" id="KW-0547">Nucleotide-binding</keyword>
<dbReference type="CDD" id="cd00268">
    <property type="entry name" value="DEADc"/>
    <property type="match status" value="1"/>
</dbReference>
<keyword evidence="11" id="KW-1185">Reference proteome</keyword>
<dbReference type="InterPro" id="IPR027417">
    <property type="entry name" value="P-loop_NTPase"/>
</dbReference>
<feature type="domain" description="DEAD-box RNA helicase Q" evidence="9">
    <location>
        <begin position="16"/>
        <end position="44"/>
    </location>
</feature>
<accession>A0A4D9DK33</accession>
<dbReference type="InterPro" id="IPR011545">
    <property type="entry name" value="DEAD/DEAH_box_helicase_dom"/>
</dbReference>
<dbReference type="Pfam" id="PF00271">
    <property type="entry name" value="Helicase_C"/>
    <property type="match status" value="1"/>
</dbReference>
<dbReference type="EMBL" id="QXTE01008440">
    <property type="protein sequence ID" value="TFJ95362.1"/>
    <property type="molecule type" value="Genomic_DNA"/>
</dbReference>
<comment type="caution">
    <text evidence="10">The sequence shown here is derived from an EMBL/GenBank/DDBJ whole genome shotgun (WGS) entry which is preliminary data.</text>
</comment>
<keyword evidence="5" id="KW-0067">ATP-binding</keyword>
<keyword evidence="3" id="KW-0378">Hydrolase</keyword>
<evidence type="ECO:0000256" key="5">
    <source>
        <dbReference type="ARBA" id="ARBA00022840"/>
    </source>
</evidence>
<reference evidence="10 11" key="2">
    <citation type="submission" date="2019-04" db="EMBL/GenBank/DDBJ databases">
        <title>The genome sequence of big-headed turtle.</title>
        <authorList>
            <person name="Gong S."/>
        </authorList>
    </citation>
    <scope>NUCLEOTIDE SEQUENCE [LARGE SCALE GENOMIC DNA]</scope>
    <source>
        <strain evidence="10">DO16091913</strain>
        <tissue evidence="10">Muscle</tissue>
    </source>
</reference>
<dbReference type="PANTHER" id="PTHR47959">
    <property type="entry name" value="ATP-DEPENDENT RNA HELICASE RHLE-RELATED"/>
    <property type="match status" value="1"/>
</dbReference>
<dbReference type="SUPFAM" id="SSF52540">
    <property type="entry name" value="P-loop containing nucleoside triphosphate hydrolases"/>
    <property type="match status" value="1"/>
</dbReference>
<protein>
    <recommendedName>
        <fullName evidence="1">RNA helicase</fullName>
        <ecNumber evidence="1">3.6.4.13</ecNumber>
    </recommendedName>
</protein>
<evidence type="ECO:0000256" key="2">
    <source>
        <dbReference type="ARBA" id="ARBA00022741"/>
    </source>
</evidence>
<dbReference type="Pfam" id="PF00270">
    <property type="entry name" value="DEAD"/>
    <property type="match status" value="1"/>
</dbReference>
<evidence type="ECO:0000259" key="7">
    <source>
        <dbReference type="PROSITE" id="PS51192"/>
    </source>
</evidence>
<feature type="short sequence motif" description="Q motif" evidence="6">
    <location>
        <begin position="16"/>
        <end position="44"/>
    </location>
</feature>
<evidence type="ECO:0000313" key="11">
    <source>
        <dbReference type="Proteomes" id="UP000297703"/>
    </source>
</evidence>
<evidence type="ECO:0000259" key="9">
    <source>
        <dbReference type="PROSITE" id="PS51195"/>
    </source>
</evidence>
<evidence type="ECO:0000256" key="6">
    <source>
        <dbReference type="PROSITE-ProRule" id="PRU00552"/>
    </source>
</evidence>
<sequence>MSWEQAEEVKEGSATTAFADYGLPTPIVTALSGKGIETPFPIQAATIPDALAGKDILARAQTGSGKTLGFGLPMLARLDQGERGRHPRGVILAPTRELAVQVADELAPMAANLGLRMVLVAGGMGFGPQLKAFRKGVDIVVATPGRLIDLMEQGEADLSHVEMLVLDEADHMSDLGFLPAVTQVMESVKEDAQKLLFSATLDDAVSRIVKKFLHNPVTHQVDENRASVTTMTHVVWHVETREKVQIAAKLAHRPGRTLVFVRTQRGADRIAQDFQESGVLAAALHGGLTQGQRVRTLNAFKNSTLPVLIATDVAARGIHVDDVSLVLQYDPPANEKDYLHRAGRTARAGRDGLVASLVQQSQRRSVQRMMRMAGLDVEPRRVRLDDEELLEFAASARVASEAVAAVIVVVVAAVAEATVATAADVAAVATKNVE</sequence>
<dbReference type="SMART" id="SM00490">
    <property type="entry name" value="HELICc"/>
    <property type="match status" value="1"/>
</dbReference>
<name>A0A4D9DK33_9SAUR</name>
<dbReference type="GO" id="GO:0005524">
    <property type="term" value="F:ATP binding"/>
    <property type="evidence" value="ECO:0007669"/>
    <property type="project" value="UniProtKB-KW"/>
</dbReference>
<dbReference type="InterPro" id="IPR014001">
    <property type="entry name" value="Helicase_ATP-bd"/>
</dbReference>
<dbReference type="InterPro" id="IPR050079">
    <property type="entry name" value="DEAD_box_RNA_helicase"/>
</dbReference>
<dbReference type="PROSITE" id="PS51192">
    <property type="entry name" value="HELICASE_ATP_BIND_1"/>
    <property type="match status" value="1"/>
</dbReference>
<dbReference type="GO" id="GO:0016787">
    <property type="term" value="F:hydrolase activity"/>
    <property type="evidence" value="ECO:0007669"/>
    <property type="project" value="UniProtKB-KW"/>
</dbReference>
<dbReference type="STRING" id="55544.A0A4D9DK33"/>
<gene>
    <name evidence="10" type="ORF">DR999_PMT23111</name>
</gene>
<dbReference type="Gene3D" id="3.40.50.300">
    <property type="entry name" value="P-loop containing nucleotide triphosphate hydrolases"/>
    <property type="match status" value="2"/>
</dbReference>
<dbReference type="InterPro" id="IPR001650">
    <property type="entry name" value="Helicase_C-like"/>
</dbReference>
<dbReference type="Proteomes" id="UP000297703">
    <property type="component" value="Unassembled WGS sequence"/>
</dbReference>
<dbReference type="CDD" id="cd18787">
    <property type="entry name" value="SF2_C_DEAD"/>
    <property type="match status" value="1"/>
</dbReference>
<dbReference type="InterPro" id="IPR014014">
    <property type="entry name" value="RNA_helicase_DEAD_Q_motif"/>
</dbReference>
<evidence type="ECO:0000313" key="10">
    <source>
        <dbReference type="EMBL" id="TFJ95362.1"/>
    </source>
</evidence>
<feature type="domain" description="Helicase ATP-binding" evidence="7">
    <location>
        <begin position="47"/>
        <end position="219"/>
    </location>
</feature>
<dbReference type="GO" id="GO:0003724">
    <property type="term" value="F:RNA helicase activity"/>
    <property type="evidence" value="ECO:0007669"/>
    <property type="project" value="UniProtKB-EC"/>
</dbReference>
<evidence type="ECO:0000256" key="3">
    <source>
        <dbReference type="ARBA" id="ARBA00022801"/>
    </source>
</evidence>
<dbReference type="OrthoDB" id="9806838at2759"/>
<dbReference type="PROSITE" id="PS51195">
    <property type="entry name" value="Q_MOTIF"/>
    <property type="match status" value="1"/>
</dbReference>
<dbReference type="SMART" id="SM00487">
    <property type="entry name" value="DEXDc"/>
    <property type="match status" value="1"/>
</dbReference>
<reference evidence="10 11" key="1">
    <citation type="submission" date="2019-04" db="EMBL/GenBank/DDBJ databases">
        <title>Draft genome of the big-headed turtle Platysternon megacephalum.</title>
        <authorList>
            <person name="Gong S."/>
        </authorList>
    </citation>
    <scope>NUCLEOTIDE SEQUENCE [LARGE SCALE GENOMIC DNA]</scope>
    <source>
        <strain evidence="10">DO16091913</strain>
        <tissue evidence="10">Muscle</tissue>
    </source>
</reference>
<dbReference type="PROSITE" id="PS51194">
    <property type="entry name" value="HELICASE_CTER"/>
    <property type="match status" value="1"/>
</dbReference>
<keyword evidence="4" id="KW-0347">Helicase</keyword>
<evidence type="ECO:0000256" key="4">
    <source>
        <dbReference type="ARBA" id="ARBA00022806"/>
    </source>
</evidence>
<evidence type="ECO:0000256" key="1">
    <source>
        <dbReference type="ARBA" id="ARBA00012552"/>
    </source>
</evidence>
<dbReference type="InterPro" id="IPR044742">
    <property type="entry name" value="DEAD/DEAH_RhlB"/>
</dbReference>
<proteinExistence type="predicted"/>
<feature type="domain" description="Helicase C-terminal" evidence="8">
    <location>
        <begin position="230"/>
        <end position="388"/>
    </location>
</feature>
<evidence type="ECO:0000259" key="8">
    <source>
        <dbReference type="PROSITE" id="PS51194"/>
    </source>
</evidence>